<keyword evidence="3" id="KW-0929">Antimicrobial</keyword>
<comment type="catalytic activity">
    <reaction evidence="1">
        <text>Hydrolysis of (1-&gt;4)-beta-linkages between N-acetylmuramic acid and N-acetyl-D-glucosamine residues in a peptidoglycan and between N-acetyl-D-glucosamine residues in chitodextrins.</text>
        <dbReference type="EC" id="3.2.1.17"/>
    </reaction>
</comment>
<evidence type="ECO:0000256" key="8">
    <source>
        <dbReference type="PIRSR" id="PIRSR608597-3"/>
    </source>
</evidence>
<keyword evidence="5" id="KW-0378">Hydrolase</keyword>
<dbReference type="EMBL" id="UZAH01037401">
    <property type="protein sequence ID" value="VDP49298.1"/>
    <property type="molecule type" value="Genomic_DNA"/>
</dbReference>
<evidence type="ECO:0000256" key="5">
    <source>
        <dbReference type="ARBA" id="ARBA00022801"/>
    </source>
</evidence>
<keyword evidence="4" id="KW-0081">Bacteriolytic enzyme</keyword>
<evidence type="ECO:0000313" key="9">
    <source>
        <dbReference type="EMBL" id="VDP49298.1"/>
    </source>
</evidence>
<evidence type="ECO:0000256" key="1">
    <source>
        <dbReference type="ARBA" id="ARBA00000632"/>
    </source>
</evidence>
<evidence type="ECO:0000313" key="11">
    <source>
        <dbReference type="WBParaSite" id="HPBE_0002514301-mRNA-1"/>
    </source>
</evidence>
<accession>A0A183GR23</accession>
<dbReference type="GO" id="GO:0031640">
    <property type="term" value="P:killing of cells of another organism"/>
    <property type="evidence" value="ECO:0007669"/>
    <property type="project" value="UniProtKB-KW"/>
</dbReference>
<accession>A0A3P8ER60</accession>
<evidence type="ECO:0000256" key="6">
    <source>
        <dbReference type="ARBA" id="ARBA00023157"/>
    </source>
</evidence>
<evidence type="ECO:0000313" key="10">
    <source>
        <dbReference type="Proteomes" id="UP000050761"/>
    </source>
</evidence>
<dbReference type="PROSITE" id="PS51909">
    <property type="entry name" value="LYSOZYME_I"/>
    <property type="match status" value="1"/>
</dbReference>
<dbReference type="GO" id="GO:0042742">
    <property type="term" value="P:defense response to bacterium"/>
    <property type="evidence" value="ECO:0007669"/>
    <property type="project" value="UniProtKB-KW"/>
</dbReference>
<dbReference type="Pfam" id="PF05497">
    <property type="entry name" value="Destabilase"/>
    <property type="match status" value="1"/>
</dbReference>
<keyword evidence="7" id="KW-0326">Glycosidase</keyword>
<proteinExistence type="predicted"/>
<feature type="disulfide bond" evidence="8">
    <location>
        <begin position="4"/>
        <end position="90"/>
    </location>
</feature>
<reference evidence="11" key="2">
    <citation type="submission" date="2019-09" db="UniProtKB">
        <authorList>
            <consortium name="WormBaseParasite"/>
        </authorList>
    </citation>
    <scope>IDENTIFICATION</scope>
</reference>
<evidence type="ECO:0000256" key="4">
    <source>
        <dbReference type="ARBA" id="ARBA00022638"/>
    </source>
</evidence>
<gene>
    <name evidence="9" type="ORF">HPBE_LOCUS25142</name>
</gene>
<dbReference type="Gene3D" id="1.10.530.10">
    <property type="match status" value="1"/>
</dbReference>
<protein>
    <recommendedName>
        <fullName evidence="2">lysozyme</fullName>
        <ecNumber evidence="2">3.2.1.17</ecNumber>
    </recommendedName>
</protein>
<evidence type="ECO:0000256" key="2">
    <source>
        <dbReference type="ARBA" id="ARBA00012732"/>
    </source>
</evidence>
<keyword evidence="10" id="KW-1185">Reference proteome</keyword>
<feature type="disulfide bond" evidence="8">
    <location>
        <begin position="60"/>
        <end position="66"/>
    </location>
</feature>
<keyword evidence="6 8" id="KW-1015">Disulfide bond</keyword>
<dbReference type="PANTHER" id="PTHR11195:SF13">
    <property type="entry name" value="INVERTEBRATE-TYPE LYSOZYME 2-RELATED"/>
    <property type="match status" value="1"/>
</dbReference>
<dbReference type="EC" id="3.2.1.17" evidence="2"/>
<dbReference type="InterPro" id="IPR008597">
    <property type="entry name" value="Invert_lysozyme"/>
</dbReference>
<dbReference type="GO" id="GO:0003796">
    <property type="term" value="F:lysozyme activity"/>
    <property type="evidence" value="ECO:0007669"/>
    <property type="project" value="UniProtKB-EC"/>
</dbReference>
<evidence type="ECO:0000256" key="3">
    <source>
        <dbReference type="ARBA" id="ARBA00022529"/>
    </source>
</evidence>
<feature type="disulfide bond" evidence="8">
    <location>
        <begin position="42"/>
        <end position="70"/>
    </location>
</feature>
<evidence type="ECO:0000256" key="7">
    <source>
        <dbReference type="ARBA" id="ARBA00023295"/>
    </source>
</evidence>
<dbReference type="OrthoDB" id="6337871at2759"/>
<dbReference type="PANTHER" id="PTHR11195">
    <property type="entry name" value="DESTABILASE-RELATED"/>
    <property type="match status" value="1"/>
</dbReference>
<name>A0A183GR23_HELPZ</name>
<sequence>MDKCLDIICRQESGLSYGCRLAVVRLLPGNIEAIKKDYYIDCGTPGRRTGEDFETPWNRCADDYTCSTQCVKSYVNRYKSHCTSIGEDSCEAMARLHNGGPFGCNKTSTDSYWNKIKMAWVRALKYNSLSHTKVQWFSKKLELKFGLSETIYVVDGLLGRIQNKSL</sequence>
<dbReference type="AlphaFoldDB" id="A0A183GR23"/>
<dbReference type="Proteomes" id="UP000050761">
    <property type="component" value="Unassembled WGS sequence"/>
</dbReference>
<dbReference type="WBParaSite" id="HPBE_0002514301-mRNA-1">
    <property type="protein sequence ID" value="HPBE_0002514301-mRNA-1"/>
    <property type="gene ID" value="HPBE_0002514301"/>
</dbReference>
<reference evidence="9 10" key="1">
    <citation type="submission" date="2018-11" db="EMBL/GenBank/DDBJ databases">
        <authorList>
            <consortium name="Pathogen Informatics"/>
        </authorList>
    </citation>
    <scope>NUCLEOTIDE SEQUENCE [LARGE SCALE GENOMIC DNA]</scope>
</reference>
<organism evidence="10 11">
    <name type="scientific">Heligmosomoides polygyrus</name>
    <name type="common">Parasitic roundworm</name>
    <dbReference type="NCBI Taxonomy" id="6339"/>
    <lineage>
        <taxon>Eukaryota</taxon>
        <taxon>Metazoa</taxon>
        <taxon>Ecdysozoa</taxon>
        <taxon>Nematoda</taxon>
        <taxon>Chromadorea</taxon>
        <taxon>Rhabditida</taxon>
        <taxon>Rhabditina</taxon>
        <taxon>Rhabditomorpha</taxon>
        <taxon>Strongyloidea</taxon>
        <taxon>Heligmosomidae</taxon>
        <taxon>Heligmosomoides</taxon>
    </lineage>
</organism>